<feature type="domain" description="Glycosyltransferase subfamily 4-like N-terminal" evidence="1">
    <location>
        <begin position="4"/>
        <end position="127"/>
    </location>
</feature>
<proteinExistence type="predicted"/>
<dbReference type="SUPFAM" id="SSF53756">
    <property type="entry name" value="UDP-Glycosyltransferase/glycogen phosphorylase"/>
    <property type="match status" value="1"/>
</dbReference>
<evidence type="ECO:0000259" key="1">
    <source>
        <dbReference type="Pfam" id="PF13477"/>
    </source>
</evidence>
<dbReference type="GO" id="GO:0016757">
    <property type="term" value="F:glycosyltransferase activity"/>
    <property type="evidence" value="ECO:0007669"/>
    <property type="project" value="UniProtKB-ARBA"/>
</dbReference>
<accession>A0AAN3D6E2</accession>
<dbReference type="RefSeq" id="WP_004299963.1">
    <property type="nucleotide sequence ID" value="NZ_DS264582.1"/>
</dbReference>
<evidence type="ECO:0000313" key="3">
    <source>
        <dbReference type="Proteomes" id="UP000005475"/>
    </source>
</evidence>
<dbReference type="Proteomes" id="UP000005475">
    <property type="component" value="Unassembled WGS sequence"/>
</dbReference>
<sequence>MKSILIIANFASIHIYNYIKNTIDFKSCKVSGLTMSPISSIPSEYNAYYQENGIMITEENTQPNDTNRIKIKKIYKQLKTLGTFDVLHIHYVKHLYAPGIYLLRNNYKKIILTFWGSDLYRSTIISRVCILPILRIADKITFITATMKNDFFKKSIFHRGLRNRICVMDYGNMLFPYIDSAEKKIKEDTLSSYSTFNLSKERLTITIGYVGRPQMQQKEAIESILKNISSTIIDGVQIVIPAYGMKEGRLQYLRHILDEKSVQYSIIPDFLGPEKVALLRSLTDIFVHPQTTDAFSSSMQECFYANAVIINGSWLHYKDIENAGAYFLSFNSFDHLPDLLLNVIESIDLHKQMSAINKQVMLEMCSWDRWRQDWRSLYN</sequence>
<reference evidence="3" key="2">
    <citation type="submission" date="2007-04" db="EMBL/GenBank/DDBJ databases">
        <title>Draft genome sequence of Bacteroides ovatus (ATCC 8483).</title>
        <authorList>
            <person name="Sudarsanam P."/>
            <person name="Ley R."/>
            <person name="Guruge J."/>
            <person name="Turnbaugh P.J."/>
            <person name="Mahowald M."/>
            <person name="Liep D."/>
            <person name="Gordon J."/>
        </authorList>
    </citation>
    <scope>NUCLEOTIDE SEQUENCE [LARGE SCALE GENOMIC DNA]</scope>
    <source>
        <strain evidence="3">ATCC 8483 / DSM 1896 / JCM 5824 / BCRC 10623 / CCUG 4943 / NCTC 11153</strain>
    </source>
</reference>
<name>A0AAN3D6E2_BACO1</name>
<dbReference type="Pfam" id="PF13477">
    <property type="entry name" value="Glyco_trans_4_2"/>
    <property type="match status" value="1"/>
</dbReference>
<protein>
    <recommendedName>
        <fullName evidence="1">Glycosyltransferase subfamily 4-like N-terminal domain-containing protein</fullName>
    </recommendedName>
</protein>
<organism evidence="2 3">
    <name type="scientific">Bacteroides ovatus (strain ATCC 8483 / DSM 1896 / JCM 5824 / BCRC 10623 / CCUG 4943 / NCTC 11153)</name>
    <dbReference type="NCBI Taxonomy" id="411476"/>
    <lineage>
        <taxon>Bacteria</taxon>
        <taxon>Pseudomonadati</taxon>
        <taxon>Bacteroidota</taxon>
        <taxon>Bacteroidia</taxon>
        <taxon>Bacteroidales</taxon>
        <taxon>Bacteroidaceae</taxon>
        <taxon>Bacteroides</taxon>
    </lineage>
</organism>
<dbReference type="InterPro" id="IPR028098">
    <property type="entry name" value="Glyco_trans_4-like_N"/>
</dbReference>
<evidence type="ECO:0000313" key="2">
    <source>
        <dbReference type="EMBL" id="EDO10236.1"/>
    </source>
</evidence>
<reference evidence="2 3" key="1">
    <citation type="submission" date="2007-03" db="EMBL/GenBank/DDBJ databases">
        <authorList>
            <person name="Fulton L."/>
            <person name="Clifton S."/>
            <person name="Fulton B."/>
            <person name="Xu J."/>
            <person name="Minx P."/>
            <person name="Pepin K.H."/>
            <person name="Johnson M."/>
            <person name="Thiruvilangam P."/>
            <person name="Bhonagiri V."/>
            <person name="Nash W.E."/>
            <person name="Mardis E.R."/>
            <person name="Wilson R.K."/>
        </authorList>
    </citation>
    <scope>NUCLEOTIDE SEQUENCE [LARGE SCALE GENOMIC DNA]</scope>
    <source>
        <strain evidence="3">ATCC 8483 / DSM 1896 / JCM 5824 / BCRC 10623 / CCUG 4943 / NCTC 11153</strain>
    </source>
</reference>
<dbReference type="Gene3D" id="3.40.50.2000">
    <property type="entry name" value="Glycogen Phosphorylase B"/>
    <property type="match status" value="2"/>
</dbReference>
<gene>
    <name evidence="2" type="ORF">BACOVA_03682</name>
</gene>
<dbReference type="AlphaFoldDB" id="A0AAN3D6E2"/>
<dbReference type="EMBL" id="AAXF02000052">
    <property type="protein sequence ID" value="EDO10236.1"/>
    <property type="molecule type" value="Genomic_DNA"/>
</dbReference>
<dbReference type="GeneID" id="29452790"/>
<comment type="caution">
    <text evidence="2">The sequence shown here is derived from an EMBL/GenBank/DDBJ whole genome shotgun (WGS) entry which is preliminary data.</text>
</comment>